<proteinExistence type="predicted"/>
<gene>
    <name evidence="2" type="ORF">ACFSKL_22295</name>
</gene>
<dbReference type="RefSeq" id="WP_376889506.1">
    <property type="nucleotide sequence ID" value="NZ_JBHUHR010000050.1"/>
</dbReference>
<feature type="signal peptide" evidence="1">
    <location>
        <begin position="1"/>
        <end position="21"/>
    </location>
</feature>
<reference evidence="3" key="1">
    <citation type="journal article" date="2019" name="Int. J. Syst. Evol. Microbiol.">
        <title>The Global Catalogue of Microorganisms (GCM) 10K type strain sequencing project: providing services to taxonomists for standard genome sequencing and annotation.</title>
        <authorList>
            <consortium name="The Broad Institute Genomics Platform"/>
            <consortium name="The Broad Institute Genome Sequencing Center for Infectious Disease"/>
            <person name="Wu L."/>
            <person name="Ma J."/>
        </authorList>
    </citation>
    <scope>NUCLEOTIDE SEQUENCE [LARGE SCALE GENOMIC DNA]</scope>
    <source>
        <strain evidence="3">CGMCC 1.15180</strain>
    </source>
</reference>
<accession>A0ABW4VV15</accession>
<name>A0ABW4VV15_9BACT</name>
<evidence type="ECO:0000256" key="1">
    <source>
        <dbReference type="SAM" id="SignalP"/>
    </source>
</evidence>
<comment type="caution">
    <text evidence="2">The sequence shown here is derived from an EMBL/GenBank/DDBJ whole genome shotgun (WGS) entry which is preliminary data.</text>
</comment>
<evidence type="ECO:0008006" key="4">
    <source>
        <dbReference type="Google" id="ProtNLM"/>
    </source>
</evidence>
<dbReference type="EMBL" id="JBHUHR010000050">
    <property type="protein sequence ID" value="MFD2037541.1"/>
    <property type="molecule type" value="Genomic_DNA"/>
</dbReference>
<evidence type="ECO:0000313" key="3">
    <source>
        <dbReference type="Proteomes" id="UP001597361"/>
    </source>
</evidence>
<dbReference type="Proteomes" id="UP001597361">
    <property type="component" value="Unassembled WGS sequence"/>
</dbReference>
<keyword evidence="1" id="KW-0732">Signal</keyword>
<evidence type="ECO:0000313" key="2">
    <source>
        <dbReference type="EMBL" id="MFD2037541.1"/>
    </source>
</evidence>
<feature type="chain" id="PRO_5045929785" description="Peptidase S74 domain-containing protein" evidence="1">
    <location>
        <begin position="22"/>
        <end position="233"/>
    </location>
</feature>
<keyword evidence="3" id="KW-1185">Reference proteome</keyword>
<protein>
    <recommendedName>
        <fullName evidence="4">Peptidase S74 domain-containing protein</fullName>
    </recommendedName>
</protein>
<organism evidence="2 3">
    <name type="scientific">Belliella marina</name>
    <dbReference type="NCBI Taxonomy" id="1644146"/>
    <lineage>
        <taxon>Bacteria</taxon>
        <taxon>Pseudomonadati</taxon>
        <taxon>Bacteroidota</taxon>
        <taxon>Cytophagia</taxon>
        <taxon>Cytophagales</taxon>
        <taxon>Cyclobacteriaceae</taxon>
        <taxon>Belliella</taxon>
    </lineage>
</organism>
<sequence length="233" mass="25931">MRKIFIILVLIQSIAPSLLFGQANTFPSSGNVGIGTTNPISKFDVVGTTYLRSAPTHSSEAEQLRFGRSDSDIRYHSVYSNHTGTAASNFLQFRIHSGGDSPYLDQKAVLTLFGSGNVGIGTTVPTNKLEVNGTIRAKEVKLEATNWPDYVFEKDYELMPLEDVDSFIGENGHLPGLKPAKVYEEEGVNMMELNQKLLEKVEELTLHTIGQERKLEKMEAELESLKRLIKEKL</sequence>